<reference evidence="10" key="1">
    <citation type="submission" date="2022-11" db="UniProtKB">
        <authorList>
            <consortium name="WormBaseParasite"/>
        </authorList>
    </citation>
    <scope>IDENTIFICATION</scope>
</reference>
<organism evidence="9 10">
    <name type="scientific">Panagrolaimus davidi</name>
    <dbReference type="NCBI Taxonomy" id="227884"/>
    <lineage>
        <taxon>Eukaryota</taxon>
        <taxon>Metazoa</taxon>
        <taxon>Ecdysozoa</taxon>
        <taxon>Nematoda</taxon>
        <taxon>Chromadorea</taxon>
        <taxon>Rhabditida</taxon>
        <taxon>Tylenchina</taxon>
        <taxon>Panagrolaimomorpha</taxon>
        <taxon>Panagrolaimoidea</taxon>
        <taxon>Panagrolaimidae</taxon>
        <taxon>Panagrolaimus</taxon>
    </lineage>
</organism>
<dbReference type="Pfam" id="PF00078">
    <property type="entry name" value="RVT_1"/>
    <property type="match status" value="1"/>
</dbReference>
<feature type="compositionally biased region" description="Low complexity" evidence="6">
    <location>
        <begin position="9"/>
        <end position="39"/>
    </location>
</feature>
<evidence type="ECO:0000256" key="2">
    <source>
        <dbReference type="ARBA" id="ARBA00022695"/>
    </source>
</evidence>
<evidence type="ECO:0000256" key="4">
    <source>
        <dbReference type="ARBA" id="ARBA00022759"/>
    </source>
</evidence>
<sequence>MTNPKTTDPSASNASSGAPSTSSTTTSSTTTTKAYPTLPEFIHDPSNPSGASTWLKRVEMKLSLCPGLTNEEKVTLVCCALDMESFERISRALLPADITTYANWDEFKKRFIGLYDTQRSLFADRYAALQTVWDGPAQEPIREFVARIRQAVALFKCAEFGENELSTLLLLTAMKAPALESLRSLLLNALIKDPKADLGTVTTLLDNALMTERDQKLPEERQLYVVRHLQPQKHGHSGPSSHHRRRPSPAASTSSRGSNASSSHRGACFHTPCYACGGPHWNRDCPYKDAKCHECGLKGHLPKMCPKKSNAPRGGRIQSSNTGKKPFKKYVGTVHVLNLNTPFSTVTRQYFDVSINGRTIKLQWDTGADMTILTPRDYHRCGSPTLQTSSAKACSVNNERIKFEGCFKAMVKCKNVSKQMLVHVAKIPGSLLGLDFCDSMEVQFTPNATATVATVTAPASKVSASPKTSSTSIKDVSAQSSTATATRNDASPKATVSGSRTSSTPKPLVYCKSPATVTVSHTPKVYHRPTSTALINEVIQHLQSKYASVFQAGLGRCTKAFIHLQLKPNAKKIFVPVRRMSQQGLEVAKAELARLEQLGVMEKHEGGNLVGCTPGSIVKRKDGRPRFVVDYSTGLNDQLEGPSYQLPVPQDIFDQFSGCKFFTQLDLSDAYHQVPLDEQSQMLTMVTTPFGYYKFKVAAMGLKTLPAEFQQIMDEMLADLPFARAYLDDIVVYSTTFEEHQQHVEAVLQRIQEWGFRLSLKKCNFFQTSIRFLGRVIDASGVLPDPAKVLHF</sequence>
<keyword evidence="5" id="KW-0863">Zinc-finger</keyword>
<evidence type="ECO:0000313" key="9">
    <source>
        <dbReference type="Proteomes" id="UP000887578"/>
    </source>
</evidence>
<dbReference type="Gene3D" id="4.10.60.10">
    <property type="entry name" value="Zinc finger, CCHC-type"/>
    <property type="match status" value="1"/>
</dbReference>
<feature type="compositionally biased region" description="Basic residues" evidence="6">
    <location>
        <begin position="231"/>
        <end position="247"/>
    </location>
</feature>
<dbReference type="InterPro" id="IPR043502">
    <property type="entry name" value="DNA/RNA_pol_sf"/>
</dbReference>
<evidence type="ECO:0000256" key="3">
    <source>
        <dbReference type="ARBA" id="ARBA00022722"/>
    </source>
</evidence>
<feature type="region of interest" description="Disordered" evidence="6">
    <location>
        <begin position="1"/>
        <end position="46"/>
    </location>
</feature>
<dbReference type="Gene3D" id="3.30.70.270">
    <property type="match status" value="1"/>
</dbReference>
<dbReference type="GO" id="GO:0003676">
    <property type="term" value="F:nucleic acid binding"/>
    <property type="evidence" value="ECO:0007669"/>
    <property type="project" value="InterPro"/>
</dbReference>
<dbReference type="InterPro" id="IPR043128">
    <property type="entry name" value="Rev_trsase/Diguanyl_cyclase"/>
</dbReference>
<evidence type="ECO:0000256" key="5">
    <source>
        <dbReference type="PROSITE-ProRule" id="PRU00047"/>
    </source>
</evidence>
<dbReference type="InterPro" id="IPR001878">
    <property type="entry name" value="Znf_CCHC"/>
</dbReference>
<dbReference type="InterPro" id="IPR000477">
    <property type="entry name" value="RT_dom"/>
</dbReference>
<keyword evidence="4" id="KW-0255">Endonuclease</keyword>
<evidence type="ECO:0000313" key="10">
    <source>
        <dbReference type="WBParaSite" id="PDA_v2.g8958.t1"/>
    </source>
</evidence>
<keyword evidence="9" id="KW-1185">Reference proteome</keyword>
<dbReference type="SMART" id="SM00343">
    <property type="entry name" value="ZnF_C2HC"/>
    <property type="match status" value="2"/>
</dbReference>
<evidence type="ECO:0000256" key="1">
    <source>
        <dbReference type="ARBA" id="ARBA00022679"/>
    </source>
</evidence>
<feature type="domain" description="CCHC-type" evidence="7">
    <location>
        <begin position="291"/>
        <end position="307"/>
    </location>
</feature>
<feature type="domain" description="Reverse transcriptase" evidence="8">
    <location>
        <begin position="599"/>
        <end position="777"/>
    </location>
</feature>
<dbReference type="PANTHER" id="PTHR37984:SF5">
    <property type="entry name" value="PROTEIN NYNRIN-LIKE"/>
    <property type="match status" value="1"/>
</dbReference>
<evidence type="ECO:0000259" key="8">
    <source>
        <dbReference type="PROSITE" id="PS50878"/>
    </source>
</evidence>
<accession>A0A914R333</accession>
<dbReference type="WBParaSite" id="PDA_v2.g8958.t1">
    <property type="protein sequence ID" value="PDA_v2.g8958.t1"/>
    <property type="gene ID" value="PDA_v2.g8958"/>
</dbReference>
<dbReference type="GO" id="GO:0004519">
    <property type="term" value="F:endonuclease activity"/>
    <property type="evidence" value="ECO:0007669"/>
    <property type="project" value="UniProtKB-KW"/>
</dbReference>
<protein>
    <submittedName>
        <fullName evidence="10">CCHC-type domain-containing protein</fullName>
    </submittedName>
</protein>
<keyword evidence="1" id="KW-0808">Transferase</keyword>
<keyword evidence="3" id="KW-0540">Nuclease</keyword>
<dbReference type="PROSITE" id="PS50158">
    <property type="entry name" value="ZF_CCHC"/>
    <property type="match status" value="1"/>
</dbReference>
<dbReference type="Gene3D" id="3.10.10.10">
    <property type="entry name" value="HIV Type 1 Reverse Transcriptase, subunit A, domain 1"/>
    <property type="match status" value="1"/>
</dbReference>
<feature type="region of interest" description="Disordered" evidence="6">
    <location>
        <begin position="457"/>
        <end position="505"/>
    </location>
</feature>
<dbReference type="SUPFAM" id="SSF56672">
    <property type="entry name" value="DNA/RNA polymerases"/>
    <property type="match status" value="1"/>
</dbReference>
<dbReference type="Proteomes" id="UP000887578">
    <property type="component" value="Unplaced"/>
</dbReference>
<dbReference type="Pfam" id="PF13975">
    <property type="entry name" value="gag-asp_proteas"/>
    <property type="match status" value="1"/>
</dbReference>
<dbReference type="Gene3D" id="2.40.70.10">
    <property type="entry name" value="Acid Proteases"/>
    <property type="match status" value="1"/>
</dbReference>
<dbReference type="SUPFAM" id="SSF50630">
    <property type="entry name" value="Acid proteases"/>
    <property type="match status" value="1"/>
</dbReference>
<feature type="compositionally biased region" description="Polar residues" evidence="6">
    <location>
        <begin position="473"/>
        <end position="505"/>
    </location>
</feature>
<dbReference type="PROSITE" id="PS50878">
    <property type="entry name" value="RT_POL"/>
    <property type="match status" value="1"/>
</dbReference>
<feature type="compositionally biased region" description="Low complexity" evidence="6">
    <location>
        <begin position="248"/>
        <end position="265"/>
    </location>
</feature>
<dbReference type="GO" id="GO:0016779">
    <property type="term" value="F:nucleotidyltransferase activity"/>
    <property type="evidence" value="ECO:0007669"/>
    <property type="project" value="UniProtKB-KW"/>
</dbReference>
<evidence type="ECO:0000259" key="7">
    <source>
        <dbReference type="PROSITE" id="PS50158"/>
    </source>
</evidence>
<evidence type="ECO:0000256" key="6">
    <source>
        <dbReference type="SAM" id="MobiDB-lite"/>
    </source>
</evidence>
<dbReference type="CDD" id="cd01647">
    <property type="entry name" value="RT_LTR"/>
    <property type="match status" value="1"/>
</dbReference>
<feature type="compositionally biased region" description="Low complexity" evidence="6">
    <location>
        <begin position="457"/>
        <end position="472"/>
    </location>
</feature>
<feature type="region of interest" description="Disordered" evidence="6">
    <location>
        <begin position="231"/>
        <end position="265"/>
    </location>
</feature>
<name>A0A914R333_9BILA</name>
<dbReference type="AlphaFoldDB" id="A0A914R333"/>
<dbReference type="PANTHER" id="PTHR37984">
    <property type="entry name" value="PROTEIN CBG26694"/>
    <property type="match status" value="1"/>
</dbReference>
<dbReference type="GO" id="GO:0008270">
    <property type="term" value="F:zinc ion binding"/>
    <property type="evidence" value="ECO:0007669"/>
    <property type="project" value="UniProtKB-KW"/>
</dbReference>
<dbReference type="InterPro" id="IPR050951">
    <property type="entry name" value="Retrovirus_Pol_polyprotein"/>
</dbReference>
<proteinExistence type="predicted"/>
<keyword evidence="5" id="KW-0862">Zinc</keyword>
<keyword evidence="4" id="KW-0378">Hydrolase</keyword>
<keyword evidence="5" id="KW-0479">Metal-binding</keyword>
<keyword evidence="2" id="KW-0548">Nucleotidyltransferase</keyword>
<dbReference type="InterPro" id="IPR021109">
    <property type="entry name" value="Peptidase_aspartic_dom_sf"/>
</dbReference>